<dbReference type="InterPro" id="IPR054267">
    <property type="entry name" value="DUF6998"/>
</dbReference>
<dbReference type="Pfam" id="PF22522">
    <property type="entry name" value="DUF6998"/>
    <property type="match status" value="1"/>
</dbReference>
<proteinExistence type="predicted"/>
<comment type="caution">
    <text evidence="2">The sequence shown here is derived from an EMBL/GenBank/DDBJ whole genome shotgun (WGS) entry which is preliminary data.</text>
</comment>
<reference evidence="2 3" key="1">
    <citation type="submission" date="2016-03" db="EMBL/GenBank/DDBJ databases">
        <title>Genome sequence of Providencia stuartii strain, isolated from the salivary glands of larval Lucilia sericata.</title>
        <authorList>
            <person name="Yuan Y."/>
            <person name="Zhang Y."/>
            <person name="Fu S."/>
            <person name="Crippen T.L."/>
            <person name="Visi D."/>
            <person name="Benbow M.E."/>
            <person name="Allen M."/>
            <person name="Tomberlin J.K."/>
            <person name="Sze S.-H."/>
            <person name="Tarone A.M."/>
        </authorList>
    </citation>
    <scope>NUCLEOTIDE SEQUENCE [LARGE SCALE GENOMIC DNA]</scope>
    <source>
        <strain evidence="2 3">Crippen</strain>
    </source>
</reference>
<evidence type="ECO:0000313" key="3">
    <source>
        <dbReference type="Proteomes" id="UP000179588"/>
    </source>
</evidence>
<feature type="domain" description="DUF6998" evidence="1">
    <location>
        <begin position="43"/>
        <end position="154"/>
    </location>
</feature>
<organism evidence="2 3">
    <name type="scientific">Providencia stuartii</name>
    <dbReference type="NCBI Taxonomy" id="588"/>
    <lineage>
        <taxon>Bacteria</taxon>
        <taxon>Pseudomonadati</taxon>
        <taxon>Pseudomonadota</taxon>
        <taxon>Gammaproteobacteria</taxon>
        <taxon>Enterobacterales</taxon>
        <taxon>Morganellaceae</taxon>
        <taxon>Providencia</taxon>
    </lineage>
</organism>
<evidence type="ECO:0000259" key="1">
    <source>
        <dbReference type="Pfam" id="PF22522"/>
    </source>
</evidence>
<dbReference type="Proteomes" id="UP000179588">
    <property type="component" value="Unassembled WGS sequence"/>
</dbReference>
<accession>A0A1S1HQY4</accession>
<name>A0A1S1HQY4_PROST</name>
<keyword evidence="3" id="KW-1185">Reference proteome</keyword>
<dbReference type="EMBL" id="LVIE01000164">
    <property type="protein sequence ID" value="OHT24242.1"/>
    <property type="molecule type" value="Genomic_DNA"/>
</dbReference>
<sequence length="171" mass="19594">MDNNELIKKLLPTLSNTELLSIHSDILLELRSRNVLRTKNNPVGDYAEWLVSQAFKMRLLNNSYPGIDAIDSSGQKVQIKARRVTPDNPSKQLSALRNYDAHEFDYLIAVIFDKKYNVIEAYQIPHAVIGDYARFSQHTNAHLIRLKGHILLDKRVVDIKNEIIEVVSNTE</sequence>
<protein>
    <recommendedName>
        <fullName evidence="1">DUF6998 domain-containing protein</fullName>
    </recommendedName>
</protein>
<evidence type="ECO:0000313" key="2">
    <source>
        <dbReference type="EMBL" id="OHT24242.1"/>
    </source>
</evidence>
<dbReference type="AlphaFoldDB" id="A0A1S1HQY4"/>
<gene>
    <name evidence="2" type="ORF">A3Q29_18730</name>
</gene>